<reference evidence="1" key="2">
    <citation type="submission" date="2024-06" db="UniProtKB">
        <authorList>
            <consortium name="EnsemblMetazoa"/>
        </authorList>
    </citation>
    <scope>IDENTIFICATION</scope>
</reference>
<keyword evidence="2" id="KW-1185">Reference proteome</keyword>
<evidence type="ECO:0000313" key="2">
    <source>
        <dbReference type="Proteomes" id="UP000007879"/>
    </source>
</evidence>
<accession>A0AAN0JAQ5</accession>
<evidence type="ECO:0000313" key="1">
    <source>
        <dbReference type="EnsemblMetazoa" id="XP_019853763.1"/>
    </source>
</evidence>
<reference evidence="2" key="1">
    <citation type="journal article" date="2010" name="Nature">
        <title>The Amphimedon queenslandica genome and the evolution of animal complexity.</title>
        <authorList>
            <person name="Srivastava M."/>
            <person name="Simakov O."/>
            <person name="Chapman J."/>
            <person name="Fahey B."/>
            <person name="Gauthier M.E."/>
            <person name="Mitros T."/>
            <person name="Richards G.S."/>
            <person name="Conaco C."/>
            <person name="Dacre M."/>
            <person name="Hellsten U."/>
            <person name="Larroux C."/>
            <person name="Putnam N.H."/>
            <person name="Stanke M."/>
            <person name="Adamska M."/>
            <person name="Darling A."/>
            <person name="Degnan S.M."/>
            <person name="Oakley T.H."/>
            <person name="Plachetzki D.C."/>
            <person name="Zhai Y."/>
            <person name="Adamski M."/>
            <person name="Calcino A."/>
            <person name="Cummins S.F."/>
            <person name="Goodstein D.M."/>
            <person name="Harris C."/>
            <person name="Jackson D.J."/>
            <person name="Leys S.P."/>
            <person name="Shu S."/>
            <person name="Woodcroft B.J."/>
            <person name="Vervoort M."/>
            <person name="Kosik K.S."/>
            <person name="Manning G."/>
            <person name="Degnan B.M."/>
            <person name="Rokhsar D.S."/>
        </authorList>
    </citation>
    <scope>NUCLEOTIDE SEQUENCE [LARGE SCALE GENOMIC DNA]</scope>
</reference>
<sequence length="140" mass="16243">MASNLKTCIRIRSKAQVNELKFHGHLCCGPSLEAIVTPWCPLVPQLAPPPRHSVPYMQMHLMKESRSDTVDGIYQIYKDRDKLEVLFIIAREEQQQPFSTPDLRFRIIYISRRYKKDVLELAEKASDLEVTVNITESKNE</sequence>
<dbReference type="KEGG" id="aqu:109583031"/>
<dbReference type="AlphaFoldDB" id="A0AAN0JAQ5"/>
<proteinExistence type="predicted"/>
<protein>
    <submittedName>
        <fullName evidence="1">Uncharacterized protein</fullName>
    </submittedName>
</protein>
<dbReference type="RefSeq" id="XP_019853763.1">
    <property type="nucleotide sequence ID" value="XM_019998204.1"/>
</dbReference>
<organism evidence="1 2">
    <name type="scientific">Amphimedon queenslandica</name>
    <name type="common">Sponge</name>
    <dbReference type="NCBI Taxonomy" id="400682"/>
    <lineage>
        <taxon>Eukaryota</taxon>
        <taxon>Metazoa</taxon>
        <taxon>Porifera</taxon>
        <taxon>Demospongiae</taxon>
        <taxon>Heteroscleromorpha</taxon>
        <taxon>Haplosclerida</taxon>
        <taxon>Niphatidae</taxon>
        <taxon>Amphimedon</taxon>
    </lineage>
</organism>
<dbReference type="Proteomes" id="UP000007879">
    <property type="component" value="Unassembled WGS sequence"/>
</dbReference>
<name>A0AAN0JAQ5_AMPQE</name>
<dbReference type="EnsemblMetazoa" id="XM_019998204.1">
    <property type="protein sequence ID" value="XP_019853763.1"/>
    <property type="gene ID" value="LOC109583031"/>
</dbReference>
<dbReference type="GeneID" id="109583031"/>